<dbReference type="Proteomes" id="UP000431913">
    <property type="component" value="Unassembled WGS sequence"/>
</dbReference>
<dbReference type="AlphaFoldDB" id="A0A6I2UEB7"/>
<dbReference type="Gene3D" id="3.20.20.140">
    <property type="entry name" value="Metal-dependent hydrolases"/>
    <property type="match status" value="1"/>
</dbReference>
<evidence type="ECO:0000313" key="7">
    <source>
        <dbReference type="Proteomes" id="UP000431913"/>
    </source>
</evidence>
<evidence type="ECO:0000256" key="4">
    <source>
        <dbReference type="ARBA" id="ARBA00022912"/>
    </source>
</evidence>
<dbReference type="PIRSF" id="PIRSF016557">
    <property type="entry name" value="Caps_synth_CpsB"/>
    <property type="match status" value="1"/>
</dbReference>
<dbReference type="EC" id="3.1.3.48" evidence="2"/>
<dbReference type="InterPro" id="IPR016667">
    <property type="entry name" value="Caps_polysacc_synth_CpsB/CapC"/>
</dbReference>
<proteinExistence type="inferred from homology"/>
<sequence length="247" mass="28050">MTDLHCHILPAIDDGAKNAKVSMELLRMQNDAGVTDIVCTPHFNPDSQNLEDFIDKRYRSARYLADYVFCSELPVRLKFGAEVRISPTILDLDFLPLCFQKTKVMLLEMPRTLRPQWDTNVIYQLTLGGVIPLIAHIERYPYVQKNPNIALDWIEAGAYLQVNADSIVGDTMQRNFVYRLIKHGVVHVIASDTHSPDKRPPQLTKAMRLITRKFDNAVGGKLECNAQSLFNGDAPDVEQPVPISKWF</sequence>
<dbReference type="PANTHER" id="PTHR39181">
    <property type="entry name" value="TYROSINE-PROTEIN PHOSPHATASE YWQE"/>
    <property type="match status" value="1"/>
</dbReference>
<evidence type="ECO:0000256" key="1">
    <source>
        <dbReference type="ARBA" id="ARBA00005750"/>
    </source>
</evidence>
<keyword evidence="3" id="KW-0378">Hydrolase</keyword>
<dbReference type="PANTHER" id="PTHR39181:SF1">
    <property type="entry name" value="TYROSINE-PROTEIN PHOSPHATASE YWQE"/>
    <property type="match status" value="1"/>
</dbReference>
<protein>
    <recommendedName>
        <fullName evidence="2">protein-tyrosine-phosphatase</fullName>
        <ecNumber evidence="2">3.1.3.48</ecNumber>
    </recommendedName>
</protein>
<gene>
    <name evidence="6" type="ORF">FYJ76_15435</name>
</gene>
<dbReference type="Pfam" id="PF19567">
    <property type="entry name" value="CpsB_CapC"/>
    <property type="match status" value="1"/>
</dbReference>
<dbReference type="GO" id="GO:0004725">
    <property type="term" value="F:protein tyrosine phosphatase activity"/>
    <property type="evidence" value="ECO:0007669"/>
    <property type="project" value="UniProtKB-EC"/>
</dbReference>
<comment type="similarity">
    <text evidence="1">Belongs to the metallo-dependent hydrolases superfamily. CpsB/CapC family.</text>
</comment>
<organism evidence="6 7">
    <name type="scientific">Ruthenibacterium lactatiformans</name>
    <dbReference type="NCBI Taxonomy" id="1550024"/>
    <lineage>
        <taxon>Bacteria</taxon>
        <taxon>Bacillati</taxon>
        <taxon>Bacillota</taxon>
        <taxon>Clostridia</taxon>
        <taxon>Eubacteriales</taxon>
        <taxon>Oscillospiraceae</taxon>
        <taxon>Ruthenibacterium</taxon>
    </lineage>
</organism>
<evidence type="ECO:0000256" key="3">
    <source>
        <dbReference type="ARBA" id="ARBA00022801"/>
    </source>
</evidence>
<dbReference type="SUPFAM" id="SSF89550">
    <property type="entry name" value="PHP domain-like"/>
    <property type="match status" value="1"/>
</dbReference>
<comment type="caution">
    <text evidence="6">The sequence shown here is derived from an EMBL/GenBank/DDBJ whole genome shotgun (WGS) entry which is preliminary data.</text>
</comment>
<evidence type="ECO:0000256" key="2">
    <source>
        <dbReference type="ARBA" id="ARBA00013064"/>
    </source>
</evidence>
<dbReference type="InterPro" id="IPR016195">
    <property type="entry name" value="Pol/histidinol_Pase-like"/>
</dbReference>
<dbReference type="EMBL" id="VUNJ01000023">
    <property type="protein sequence ID" value="MST93305.1"/>
    <property type="molecule type" value="Genomic_DNA"/>
</dbReference>
<comment type="catalytic activity">
    <reaction evidence="5">
        <text>O-phospho-L-tyrosyl-[protein] + H2O = L-tyrosyl-[protein] + phosphate</text>
        <dbReference type="Rhea" id="RHEA:10684"/>
        <dbReference type="Rhea" id="RHEA-COMP:10136"/>
        <dbReference type="Rhea" id="RHEA-COMP:20101"/>
        <dbReference type="ChEBI" id="CHEBI:15377"/>
        <dbReference type="ChEBI" id="CHEBI:43474"/>
        <dbReference type="ChEBI" id="CHEBI:46858"/>
        <dbReference type="ChEBI" id="CHEBI:61978"/>
        <dbReference type="EC" id="3.1.3.48"/>
    </reaction>
</comment>
<reference evidence="6 7" key="1">
    <citation type="submission" date="2019-08" db="EMBL/GenBank/DDBJ databases">
        <title>In-depth cultivation of the pig gut microbiome towards novel bacterial diversity and tailored functional studies.</title>
        <authorList>
            <person name="Wylensek D."/>
            <person name="Hitch T.C.A."/>
            <person name="Clavel T."/>
        </authorList>
    </citation>
    <scope>NUCLEOTIDE SEQUENCE [LARGE SCALE GENOMIC DNA]</scope>
    <source>
        <strain evidence="6 7">WCA3-601-WT-6J</strain>
    </source>
</reference>
<dbReference type="RefSeq" id="WP_154523897.1">
    <property type="nucleotide sequence ID" value="NZ_VUNJ01000023.1"/>
</dbReference>
<dbReference type="GO" id="GO:0030145">
    <property type="term" value="F:manganese ion binding"/>
    <property type="evidence" value="ECO:0007669"/>
    <property type="project" value="InterPro"/>
</dbReference>
<name>A0A6I2UEB7_9FIRM</name>
<evidence type="ECO:0000313" key="6">
    <source>
        <dbReference type="EMBL" id="MST93305.1"/>
    </source>
</evidence>
<keyword evidence="4" id="KW-0904">Protein phosphatase</keyword>
<evidence type="ECO:0000256" key="5">
    <source>
        <dbReference type="ARBA" id="ARBA00051722"/>
    </source>
</evidence>
<accession>A0A6I2UEB7</accession>